<dbReference type="InterPro" id="IPR051393">
    <property type="entry name" value="ABC_transporter_permease"/>
</dbReference>
<evidence type="ECO:0000256" key="6">
    <source>
        <dbReference type="ARBA" id="ARBA00023136"/>
    </source>
</evidence>
<dbReference type="GO" id="GO:0005886">
    <property type="term" value="C:plasma membrane"/>
    <property type="evidence" value="ECO:0007669"/>
    <property type="project" value="UniProtKB-SubCell"/>
</dbReference>
<sequence>MRRILGLPLKREQLWGLMFIAPWLAGFLIFYLVPMAASFLFSFMDFNLIQPENNRFVGLKNWVRALSEDPQVLASIGRILQYTLISLPISFGFSLVVAILLNNRLLLGTKLFRVLFYLPTMVPLVSTVLIWNGVLNEHVGWINLSIKHLTGLEVTGVDGIRWLANTRLIYISYTMIGLWGCGNTILIFLAGLQGIPTELYEAALIDGANGPRRLFAITIPMMTPVLFYNLITGIVGLMQYFLIPFVINQGSGFPNGMTNFPMVYFYRQSFSYFNMGYGAVIAWLIFALGLFFTLVLFGTSNRWVYYAGGKD</sequence>
<dbReference type="GO" id="GO:0055085">
    <property type="term" value="P:transmembrane transport"/>
    <property type="evidence" value="ECO:0007669"/>
    <property type="project" value="InterPro"/>
</dbReference>
<keyword evidence="2 7" id="KW-0813">Transport</keyword>
<comment type="subcellular location">
    <subcellularLocation>
        <location evidence="1 7">Cell membrane</location>
        <topology evidence="1 7">Multi-pass membrane protein</topology>
    </subcellularLocation>
</comment>
<evidence type="ECO:0000256" key="1">
    <source>
        <dbReference type="ARBA" id="ARBA00004651"/>
    </source>
</evidence>
<accession>A0AAE3EGG5</accession>
<dbReference type="RefSeq" id="WP_230754264.1">
    <property type="nucleotide sequence ID" value="NZ_JAINWA010000001.1"/>
</dbReference>
<proteinExistence type="inferred from homology"/>
<organism evidence="9 10">
    <name type="scientific">Teretinema zuelzerae</name>
    <dbReference type="NCBI Taxonomy" id="156"/>
    <lineage>
        <taxon>Bacteria</taxon>
        <taxon>Pseudomonadati</taxon>
        <taxon>Spirochaetota</taxon>
        <taxon>Spirochaetia</taxon>
        <taxon>Spirochaetales</taxon>
        <taxon>Treponemataceae</taxon>
        <taxon>Teretinema</taxon>
    </lineage>
</organism>
<dbReference type="InterPro" id="IPR000515">
    <property type="entry name" value="MetI-like"/>
</dbReference>
<evidence type="ECO:0000256" key="7">
    <source>
        <dbReference type="RuleBase" id="RU363032"/>
    </source>
</evidence>
<feature type="domain" description="ABC transmembrane type-1" evidence="8">
    <location>
        <begin position="76"/>
        <end position="296"/>
    </location>
</feature>
<evidence type="ECO:0000256" key="4">
    <source>
        <dbReference type="ARBA" id="ARBA00022692"/>
    </source>
</evidence>
<dbReference type="AlphaFoldDB" id="A0AAE3EGG5"/>
<protein>
    <submittedName>
        <fullName evidence="9">Sugar ABC transporter permease</fullName>
    </submittedName>
</protein>
<keyword evidence="4 7" id="KW-0812">Transmembrane</keyword>
<evidence type="ECO:0000256" key="5">
    <source>
        <dbReference type="ARBA" id="ARBA00022989"/>
    </source>
</evidence>
<dbReference type="Proteomes" id="UP001198163">
    <property type="component" value="Unassembled WGS sequence"/>
</dbReference>
<evidence type="ECO:0000313" key="10">
    <source>
        <dbReference type="Proteomes" id="UP001198163"/>
    </source>
</evidence>
<dbReference type="SUPFAM" id="SSF161098">
    <property type="entry name" value="MetI-like"/>
    <property type="match status" value="1"/>
</dbReference>
<reference evidence="9" key="1">
    <citation type="submission" date="2021-08" db="EMBL/GenBank/DDBJ databases">
        <title>Comparative analyses of Brucepasteria parasyntrophica and Teretinema zuelzerae.</title>
        <authorList>
            <person name="Song Y."/>
            <person name="Brune A."/>
        </authorList>
    </citation>
    <scope>NUCLEOTIDE SEQUENCE</scope>
    <source>
        <strain evidence="9">DSM 1903</strain>
    </source>
</reference>
<dbReference type="Gene3D" id="1.10.3720.10">
    <property type="entry name" value="MetI-like"/>
    <property type="match status" value="1"/>
</dbReference>
<evidence type="ECO:0000313" key="9">
    <source>
        <dbReference type="EMBL" id="MCD1654234.1"/>
    </source>
</evidence>
<feature type="transmembrane region" description="Helical" evidence="7">
    <location>
        <begin position="79"/>
        <end position="102"/>
    </location>
</feature>
<comment type="similarity">
    <text evidence="7">Belongs to the binding-protein-dependent transport system permease family.</text>
</comment>
<gene>
    <name evidence="9" type="ORF">K7J14_05900</name>
</gene>
<keyword evidence="5 7" id="KW-1133">Transmembrane helix</keyword>
<comment type="caution">
    <text evidence="9">The sequence shown here is derived from an EMBL/GenBank/DDBJ whole genome shotgun (WGS) entry which is preliminary data.</text>
</comment>
<evidence type="ECO:0000256" key="2">
    <source>
        <dbReference type="ARBA" id="ARBA00022448"/>
    </source>
</evidence>
<dbReference type="PROSITE" id="PS50928">
    <property type="entry name" value="ABC_TM1"/>
    <property type="match status" value="1"/>
</dbReference>
<keyword evidence="10" id="KW-1185">Reference proteome</keyword>
<feature type="transmembrane region" description="Helical" evidence="7">
    <location>
        <begin position="225"/>
        <end position="247"/>
    </location>
</feature>
<keyword evidence="6 7" id="KW-0472">Membrane</keyword>
<name>A0AAE3EGG5_9SPIR</name>
<dbReference type="InterPro" id="IPR035906">
    <property type="entry name" value="MetI-like_sf"/>
</dbReference>
<dbReference type="Pfam" id="PF00528">
    <property type="entry name" value="BPD_transp_1"/>
    <property type="match status" value="1"/>
</dbReference>
<keyword evidence="3" id="KW-1003">Cell membrane</keyword>
<evidence type="ECO:0000256" key="3">
    <source>
        <dbReference type="ARBA" id="ARBA00022475"/>
    </source>
</evidence>
<feature type="transmembrane region" description="Helical" evidence="7">
    <location>
        <begin position="168"/>
        <end position="192"/>
    </location>
</feature>
<dbReference type="PANTHER" id="PTHR30193:SF1">
    <property type="entry name" value="ABC TRANSPORTER PERMEASE PROTEIN YESP-RELATED"/>
    <property type="match status" value="1"/>
</dbReference>
<dbReference type="CDD" id="cd06261">
    <property type="entry name" value="TM_PBP2"/>
    <property type="match status" value="1"/>
</dbReference>
<feature type="transmembrane region" description="Helical" evidence="7">
    <location>
        <begin position="114"/>
        <end position="134"/>
    </location>
</feature>
<dbReference type="EMBL" id="JAINWA010000001">
    <property type="protein sequence ID" value="MCD1654234.1"/>
    <property type="molecule type" value="Genomic_DNA"/>
</dbReference>
<evidence type="ECO:0000259" key="8">
    <source>
        <dbReference type="PROSITE" id="PS50928"/>
    </source>
</evidence>
<feature type="transmembrane region" description="Helical" evidence="7">
    <location>
        <begin position="275"/>
        <end position="297"/>
    </location>
</feature>
<feature type="transmembrane region" description="Helical" evidence="7">
    <location>
        <begin position="20"/>
        <end position="44"/>
    </location>
</feature>
<dbReference type="PANTHER" id="PTHR30193">
    <property type="entry name" value="ABC TRANSPORTER PERMEASE PROTEIN"/>
    <property type="match status" value="1"/>
</dbReference>